<protein>
    <submittedName>
        <fullName evidence="1">Uncharacterized protein</fullName>
    </submittedName>
</protein>
<evidence type="ECO:0000313" key="1">
    <source>
        <dbReference type="EMBL" id="SEP18096.1"/>
    </source>
</evidence>
<accession>A0A1H8VRN9</accession>
<dbReference type="STRING" id="569882.SAMN04490248_13313"/>
<name>A0A1H8VRN9_9RHOB</name>
<gene>
    <name evidence="1" type="ORF">SAMN04490248_13313</name>
</gene>
<organism evidence="1 2">
    <name type="scientific">Salinihabitans flavidus</name>
    <dbReference type="NCBI Taxonomy" id="569882"/>
    <lineage>
        <taxon>Bacteria</taxon>
        <taxon>Pseudomonadati</taxon>
        <taxon>Pseudomonadota</taxon>
        <taxon>Alphaproteobacteria</taxon>
        <taxon>Rhodobacterales</taxon>
        <taxon>Roseobacteraceae</taxon>
        <taxon>Salinihabitans</taxon>
    </lineage>
</organism>
<evidence type="ECO:0000313" key="2">
    <source>
        <dbReference type="Proteomes" id="UP000198893"/>
    </source>
</evidence>
<dbReference type="EMBL" id="FODS01000033">
    <property type="protein sequence ID" value="SEP18096.1"/>
    <property type="molecule type" value="Genomic_DNA"/>
</dbReference>
<dbReference type="AlphaFoldDB" id="A0A1H8VRN9"/>
<sequence length="88" mass="9475">LQFIPVAGHVTVETMIHVVMDQRLLGIAEGPFHGLQLLGHVEAGAPLLDHGDDRAEMPLGAFQPGCDLGVTCVDMRFCHMQGLSSRRG</sequence>
<feature type="non-terminal residue" evidence="1">
    <location>
        <position position="1"/>
    </location>
</feature>
<reference evidence="1 2" key="1">
    <citation type="submission" date="2016-10" db="EMBL/GenBank/DDBJ databases">
        <authorList>
            <person name="de Groot N.N."/>
        </authorList>
    </citation>
    <scope>NUCLEOTIDE SEQUENCE [LARGE SCALE GENOMIC DNA]</scope>
    <source>
        <strain evidence="1 2">DSM 27842</strain>
    </source>
</reference>
<dbReference type="Proteomes" id="UP000198893">
    <property type="component" value="Unassembled WGS sequence"/>
</dbReference>
<proteinExistence type="predicted"/>
<keyword evidence="2" id="KW-1185">Reference proteome</keyword>